<keyword evidence="1" id="KW-0472">Membrane</keyword>
<proteinExistence type="predicted"/>
<gene>
    <name evidence="2" type="ORF">ELD05_07255</name>
</gene>
<dbReference type="RefSeq" id="WP_127351907.1">
    <property type="nucleotide sequence ID" value="NZ_CP034791.1"/>
</dbReference>
<evidence type="ECO:0000313" key="3">
    <source>
        <dbReference type="Proteomes" id="UP000282930"/>
    </source>
</evidence>
<name>A0A3T0D5V3_9FIRM</name>
<accession>A0A3T0D5V3</accession>
<reference evidence="2 3" key="1">
    <citation type="submission" date="2018-12" db="EMBL/GenBank/DDBJ databases">
        <title>Genome sequence from the cellulolytic species, Caldicellulosiruptor changbaiensis.</title>
        <authorList>
            <person name="Blumer-Schuette S.E."/>
            <person name="Mendoza C."/>
        </authorList>
    </citation>
    <scope>NUCLEOTIDE SEQUENCE [LARGE SCALE GENOMIC DNA]</scope>
    <source>
        <strain evidence="2 3">CBS-Z</strain>
    </source>
</reference>
<protein>
    <submittedName>
        <fullName evidence="2">Uncharacterized protein</fullName>
    </submittedName>
</protein>
<keyword evidence="1" id="KW-1133">Transmembrane helix</keyword>
<organism evidence="2 3">
    <name type="scientific">Caldicellulosiruptor changbaiensis</name>
    <dbReference type="NCBI Taxonomy" id="1222016"/>
    <lineage>
        <taxon>Bacteria</taxon>
        <taxon>Bacillati</taxon>
        <taxon>Bacillota</taxon>
        <taxon>Bacillota incertae sedis</taxon>
        <taxon>Caldicellulosiruptorales</taxon>
        <taxon>Caldicellulosiruptoraceae</taxon>
        <taxon>Caldicellulosiruptor</taxon>
    </lineage>
</organism>
<dbReference type="KEGG" id="ccha:ELD05_07255"/>
<feature type="transmembrane region" description="Helical" evidence="1">
    <location>
        <begin position="12"/>
        <end position="31"/>
    </location>
</feature>
<keyword evidence="1" id="KW-0812">Transmembrane</keyword>
<dbReference type="EMBL" id="CP034791">
    <property type="protein sequence ID" value="AZT90460.1"/>
    <property type="molecule type" value="Genomic_DNA"/>
</dbReference>
<keyword evidence="3" id="KW-1185">Reference proteome</keyword>
<sequence>MKISLRKFLKYCLILILIGSLTLTVLSLWFLNYTIKGVMLKNGIKENNIIFSIERNQWRIFLFEQRTNNTRYVGFLSIVKQGNRRYNATKILLPVISEKTIVCANYSDIKNGLPEIATVVGGVVKINRNKDTNVNILITYPDNTKKIKKVDKQKKVEDHLYFICDTGYQTTLSSYGVIINEGDKQQ</sequence>
<evidence type="ECO:0000313" key="2">
    <source>
        <dbReference type="EMBL" id="AZT90460.1"/>
    </source>
</evidence>
<dbReference type="Proteomes" id="UP000282930">
    <property type="component" value="Chromosome"/>
</dbReference>
<evidence type="ECO:0000256" key="1">
    <source>
        <dbReference type="SAM" id="Phobius"/>
    </source>
</evidence>
<dbReference type="AlphaFoldDB" id="A0A3T0D5V3"/>